<name>A0A975AZV2_9BACT</name>
<dbReference type="AlphaFoldDB" id="A0A975AZV2"/>
<sequence>MIIRFILFFSFSLLYSLEYPSSYAHLGTPLYKSQKILQNIETFSSLDSVKNFCVDINTTRENGFKLDTSKDKSELKSYLKNLRKLRKKYEYIVYELHRELESAIEKDDYEKFCLIVNSGLDGILQRPSLQEKAFIYYAKNKTLKKSPFLEKKIERNELLLNTLKEQDDEIINSSYNSTNIKDEDIGITTKRVHNKIEVSFYNKHIYDITLKVKPYYESILHRQTPKSEIIIQANSTYLYETLEITGDNNAFNYNFIWSIGSKDAKHDDEYEYRLPYETTTKHRVSQGYNTNQTHKGRSKYSVDFAMPIGTKVLASREGTIISVKSSSDRGGYSKEFRGQGNYVRVLHSDGTIAIYYHLKKDGAVVNIGDKVKKGELIGYSGNTGYSSGPHLHMAVYKAISAVQTKTIKVKYISAEGLVKEMKTAETYQAI</sequence>
<evidence type="ECO:0000313" key="3">
    <source>
        <dbReference type="Proteomes" id="UP000671852"/>
    </source>
</evidence>
<protein>
    <submittedName>
        <fullName evidence="2">Peptidoglycan DD-metalloendopeptidase family protein</fullName>
    </submittedName>
</protein>
<dbReference type="PANTHER" id="PTHR21666:SF294">
    <property type="entry name" value="PEPTIDASE M23"/>
    <property type="match status" value="1"/>
</dbReference>
<dbReference type="Proteomes" id="UP000671852">
    <property type="component" value="Chromosome"/>
</dbReference>
<dbReference type="Pfam" id="PF01551">
    <property type="entry name" value="Peptidase_M23"/>
    <property type="match status" value="1"/>
</dbReference>
<feature type="domain" description="M23ase beta-sheet core" evidence="1">
    <location>
        <begin position="299"/>
        <end position="401"/>
    </location>
</feature>
<keyword evidence="3" id="KW-1185">Reference proteome</keyword>
<dbReference type="KEGG" id="saqt:GJV85_05830"/>
<evidence type="ECO:0000313" key="2">
    <source>
        <dbReference type="EMBL" id="QSZ41644.1"/>
    </source>
</evidence>
<proteinExistence type="predicted"/>
<reference evidence="2" key="1">
    <citation type="submission" date="2019-11" db="EMBL/GenBank/DDBJ databases">
        <authorList>
            <person name="Kojima H."/>
        </authorList>
    </citation>
    <scope>NUCLEOTIDE SEQUENCE</scope>
    <source>
        <strain evidence="2">H1576</strain>
    </source>
</reference>
<dbReference type="EMBL" id="CP046072">
    <property type="protein sequence ID" value="QSZ41644.1"/>
    <property type="molecule type" value="Genomic_DNA"/>
</dbReference>
<dbReference type="Gene3D" id="2.70.70.10">
    <property type="entry name" value="Glucose Permease (Domain IIA)"/>
    <property type="match status" value="1"/>
</dbReference>
<dbReference type="SUPFAM" id="SSF51261">
    <property type="entry name" value="Duplicated hybrid motif"/>
    <property type="match status" value="1"/>
</dbReference>
<dbReference type="CDD" id="cd12797">
    <property type="entry name" value="M23_peptidase"/>
    <property type="match status" value="1"/>
</dbReference>
<dbReference type="InterPro" id="IPR011055">
    <property type="entry name" value="Dup_hybrid_motif"/>
</dbReference>
<organism evidence="2 3">
    <name type="scientific">Sulfurimonas aquatica</name>
    <dbReference type="NCBI Taxonomy" id="2672570"/>
    <lineage>
        <taxon>Bacteria</taxon>
        <taxon>Pseudomonadati</taxon>
        <taxon>Campylobacterota</taxon>
        <taxon>Epsilonproteobacteria</taxon>
        <taxon>Campylobacterales</taxon>
        <taxon>Sulfurimonadaceae</taxon>
        <taxon>Sulfurimonas</taxon>
    </lineage>
</organism>
<dbReference type="InterPro" id="IPR050570">
    <property type="entry name" value="Cell_wall_metabolism_enzyme"/>
</dbReference>
<dbReference type="InterPro" id="IPR016047">
    <property type="entry name" value="M23ase_b-sheet_dom"/>
</dbReference>
<gene>
    <name evidence="2" type="ORF">GJV85_05830</name>
</gene>
<dbReference type="RefSeq" id="WP_207562927.1">
    <property type="nucleotide sequence ID" value="NZ_CP046072.1"/>
</dbReference>
<evidence type="ECO:0000259" key="1">
    <source>
        <dbReference type="Pfam" id="PF01551"/>
    </source>
</evidence>
<accession>A0A975AZV2</accession>
<reference evidence="2" key="2">
    <citation type="submission" date="2021-04" db="EMBL/GenBank/DDBJ databases">
        <title>Isolation and characterization of a novel species of the genus Sulfurimonas.</title>
        <authorList>
            <person name="Fukui M."/>
        </authorList>
    </citation>
    <scope>NUCLEOTIDE SEQUENCE</scope>
    <source>
        <strain evidence="2">H1576</strain>
    </source>
</reference>
<dbReference type="GO" id="GO:0004222">
    <property type="term" value="F:metalloendopeptidase activity"/>
    <property type="evidence" value="ECO:0007669"/>
    <property type="project" value="TreeGrafter"/>
</dbReference>
<dbReference type="PANTHER" id="PTHR21666">
    <property type="entry name" value="PEPTIDASE-RELATED"/>
    <property type="match status" value="1"/>
</dbReference>